<dbReference type="AlphaFoldDB" id="A0A7L5DVF5"/>
<protein>
    <submittedName>
        <fullName evidence="2">Uncharacterized protein</fullName>
    </submittedName>
</protein>
<gene>
    <name evidence="2" type="ORF">HH216_14760</name>
</gene>
<keyword evidence="1" id="KW-0175">Coiled coil</keyword>
<reference evidence="2 3" key="1">
    <citation type="submission" date="2020-04" db="EMBL/GenBank/DDBJ databases">
        <title>Genome sequencing of novel species.</title>
        <authorList>
            <person name="Heo J."/>
            <person name="Kim S.-J."/>
            <person name="Kim J.-S."/>
            <person name="Hong S.-B."/>
            <person name="Kwon S.-W."/>
        </authorList>
    </citation>
    <scope>NUCLEOTIDE SEQUENCE [LARGE SCALE GENOMIC DNA]</scope>
    <source>
        <strain evidence="2 3">CJU-R4</strain>
    </source>
</reference>
<keyword evidence="3" id="KW-1185">Reference proteome</keyword>
<feature type="coiled-coil region" evidence="1">
    <location>
        <begin position="3"/>
        <end position="30"/>
    </location>
</feature>
<evidence type="ECO:0000313" key="3">
    <source>
        <dbReference type="Proteomes" id="UP000501128"/>
    </source>
</evidence>
<sequence>MELTKEQEEIEALKLQLKAANEAKEASARQVLEAGEVVQDLKKQLAEKPAADEEKTYGKVTVGKATYDLVVPSFNYLGEIVTIDVLNQKSKLAEQLVKDGVSFLQKAE</sequence>
<accession>A0A7L5DVF5</accession>
<dbReference type="KEGG" id="srho:HH216_14760"/>
<evidence type="ECO:0000256" key="1">
    <source>
        <dbReference type="SAM" id="Coils"/>
    </source>
</evidence>
<dbReference type="RefSeq" id="WP_169551494.1">
    <property type="nucleotide sequence ID" value="NZ_CP051677.1"/>
</dbReference>
<proteinExistence type="predicted"/>
<name>A0A7L5DVF5_9BACT</name>
<organism evidence="2 3">
    <name type="scientific">Spirosoma rhododendri</name>
    <dbReference type="NCBI Taxonomy" id="2728024"/>
    <lineage>
        <taxon>Bacteria</taxon>
        <taxon>Pseudomonadati</taxon>
        <taxon>Bacteroidota</taxon>
        <taxon>Cytophagia</taxon>
        <taxon>Cytophagales</taxon>
        <taxon>Cytophagaceae</taxon>
        <taxon>Spirosoma</taxon>
    </lineage>
</organism>
<dbReference type="EMBL" id="CP051677">
    <property type="protein sequence ID" value="QJD79530.1"/>
    <property type="molecule type" value="Genomic_DNA"/>
</dbReference>
<evidence type="ECO:0000313" key="2">
    <source>
        <dbReference type="EMBL" id="QJD79530.1"/>
    </source>
</evidence>
<dbReference type="Proteomes" id="UP000501128">
    <property type="component" value="Chromosome"/>
</dbReference>